<protein>
    <submittedName>
        <fullName evidence="2">Uncharacterized protein</fullName>
    </submittedName>
</protein>
<reference evidence="2 3" key="1">
    <citation type="submission" date="2024-04" db="EMBL/GenBank/DDBJ databases">
        <authorList>
            <person name="Fracassetti M."/>
        </authorList>
    </citation>
    <scope>NUCLEOTIDE SEQUENCE [LARGE SCALE GENOMIC DNA]</scope>
</reference>
<dbReference type="EMBL" id="OZ034820">
    <property type="protein sequence ID" value="CAL1402114.1"/>
    <property type="molecule type" value="Genomic_DNA"/>
</dbReference>
<proteinExistence type="predicted"/>
<feature type="compositionally biased region" description="Basic residues" evidence="1">
    <location>
        <begin position="1"/>
        <end position="10"/>
    </location>
</feature>
<dbReference type="Proteomes" id="UP001497516">
    <property type="component" value="Chromosome 7"/>
</dbReference>
<feature type="compositionally biased region" description="Acidic residues" evidence="1">
    <location>
        <begin position="65"/>
        <end position="89"/>
    </location>
</feature>
<organism evidence="2 3">
    <name type="scientific">Linum trigynum</name>
    <dbReference type="NCBI Taxonomy" id="586398"/>
    <lineage>
        <taxon>Eukaryota</taxon>
        <taxon>Viridiplantae</taxon>
        <taxon>Streptophyta</taxon>
        <taxon>Embryophyta</taxon>
        <taxon>Tracheophyta</taxon>
        <taxon>Spermatophyta</taxon>
        <taxon>Magnoliopsida</taxon>
        <taxon>eudicotyledons</taxon>
        <taxon>Gunneridae</taxon>
        <taxon>Pentapetalae</taxon>
        <taxon>rosids</taxon>
        <taxon>fabids</taxon>
        <taxon>Malpighiales</taxon>
        <taxon>Linaceae</taxon>
        <taxon>Linum</taxon>
    </lineage>
</organism>
<evidence type="ECO:0000313" key="3">
    <source>
        <dbReference type="Proteomes" id="UP001497516"/>
    </source>
</evidence>
<sequence>MNERKGKSRVVGRNVTGSERRKRQEEKDRALELERQEKLARQAVVDPAHSSHDSRQMRVINTYDDLVEDATSSDDECDEGDEEGEEEGDLLPFPDAFYQGHPVGSSDHVSTGSTHVSTRVGPLRGKDGRFASSSSGSVSSRKKLVDQTWLLTGAGPGGPSDHSLIPSFGGHISHRLWTLGLDFRIPVDGELLAAPAKGHPSFVSGIVDLLGIPDKNAVAARGIRCGTLCALTRALSPPRDGEQQEVALLTYEMLACQIIDGIDPLLRASDEDLDRLGPYGDMIRRVRDKYIAFRQQRPYRPLTL</sequence>
<evidence type="ECO:0000256" key="1">
    <source>
        <dbReference type="SAM" id="MobiDB-lite"/>
    </source>
</evidence>
<gene>
    <name evidence="2" type="ORF">LTRI10_LOCUS42139</name>
</gene>
<accession>A0AAV2FVW6</accession>
<feature type="region of interest" description="Disordered" evidence="1">
    <location>
        <begin position="1"/>
        <end position="34"/>
    </location>
</feature>
<feature type="region of interest" description="Disordered" evidence="1">
    <location>
        <begin position="64"/>
        <end position="138"/>
    </location>
</feature>
<dbReference type="AlphaFoldDB" id="A0AAV2FVW6"/>
<name>A0AAV2FVW6_9ROSI</name>
<evidence type="ECO:0000313" key="2">
    <source>
        <dbReference type="EMBL" id="CAL1402114.1"/>
    </source>
</evidence>
<feature type="compositionally biased region" description="Basic and acidic residues" evidence="1">
    <location>
        <begin position="18"/>
        <end position="34"/>
    </location>
</feature>
<keyword evidence="3" id="KW-1185">Reference proteome</keyword>
<feature type="compositionally biased region" description="Polar residues" evidence="1">
    <location>
        <begin position="107"/>
        <end position="117"/>
    </location>
</feature>